<reference evidence="1 2" key="2">
    <citation type="journal article" date="2019" name="G3 (Bethesda)">
        <title>Hybrid Assembly of the Genome of the Entomopathogenic Nematode Steinernema carpocapsae Identifies the X-Chromosome.</title>
        <authorList>
            <person name="Serra L."/>
            <person name="Macchietto M."/>
            <person name="Macias-Munoz A."/>
            <person name="McGill C.J."/>
            <person name="Rodriguez I.M."/>
            <person name="Rodriguez B."/>
            <person name="Murad R."/>
            <person name="Mortazavi A."/>
        </authorList>
    </citation>
    <scope>NUCLEOTIDE SEQUENCE [LARGE SCALE GENOMIC DNA]</scope>
    <source>
        <strain evidence="1 2">ALL</strain>
    </source>
</reference>
<dbReference type="EMBL" id="AZBU02000010">
    <property type="protein sequence ID" value="TKR62592.1"/>
    <property type="molecule type" value="Genomic_DNA"/>
</dbReference>
<reference evidence="1 2" key="1">
    <citation type="journal article" date="2015" name="Genome Biol.">
        <title>Comparative genomics of Steinernema reveals deeply conserved gene regulatory networks.</title>
        <authorList>
            <person name="Dillman A.R."/>
            <person name="Macchietto M."/>
            <person name="Porter C.F."/>
            <person name="Rogers A."/>
            <person name="Williams B."/>
            <person name="Antoshechkin I."/>
            <person name="Lee M.M."/>
            <person name="Goodwin Z."/>
            <person name="Lu X."/>
            <person name="Lewis E.E."/>
            <person name="Goodrich-Blair H."/>
            <person name="Stock S.P."/>
            <person name="Adams B.J."/>
            <person name="Sternberg P.W."/>
            <person name="Mortazavi A."/>
        </authorList>
    </citation>
    <scope>NUCLEOTIDE SEQUENCE [LARGE SCALE GENOMIC DNA]</scope>
    <source>
        <strain evidence="1 2">ALL</strain>
    </source>
</reference>
<comment type="caution">
    <text evidence="1">The sequence shown here is derived from an EMBL/GenBank/DDBJ whole genome shotgun (WGS) entry which is preliminary data.</text>
</comment>
<gene>
    <name evidence="1" type="ORF">L596_026526</name>
</gene>
<keyword evidence="2" id="KW-1185">Reference proteome</keyword>
<dbReference type="Proteomes" id="UP000298663">
    <property type="component" value="Unassembled WGS sequence"/>
</dbReference>
<organism evidence="1 2">
    <name type="scientific">Steinernema carpocapsae</name>
    <name type="common">Entomopathogenic nematode</name>
    <dbReference type="NCBI Taxonomy" id="34508"/>
    <lineage>
        <taxon>Eukaryota</taxon>
        <taxon>Metazoa</taxon>
        <taxon>Ecdysozoa</taxon>
        <taxon>Nematoda</taxon>
        <taxon>Chromadorea</taxon>
        <taxon>Rhabditida</taxon>
        <taxon>Tylenchina</taxon>
        <taxon>Panagrolaimomorpha</taxon>
        <taxon>Strongyloidoidea</taxon>
        <taxon>Steinernematidae</taxon>
        <taxon>Steinernema</taxon>
    </lineage>
</organism>
<sequence>MQGFVDLRRRRLLLSGCHLVAKGTQGPKAASGSITSQAFYITGDMGSLGSAGCKGSEGSEKVAGVAFYPKAGRRVARQVSRQMLTCPV</sequence>
<protein>
    <submittedName>
        <fullName evidence="1">Uncharacterized protein</fullName>
    </submittedName>
</protein>
<accession>A0A4U5M1S1</accession>
<proteinExistence type="predicted"/>
<dbReference type="AlphaFoldDB" id="A0A4U5M1S1"/>
<evidence type="ECO:0000313" key="1">
    <source>
        <dbReference type="EMBL" id="TKR62592.1"/>
    </source>
</evidence>
<name>A0A4U5M1S1_STECR</name>
<evidence type="ECO:0000313" key="2">
    <source>
        <dbReference type="Proteomes" id="UP000298663"/>
    </source>
</evidence>